<evidence type="ECO:0000256" key="3">
    <source>
        <dbReference type="ARBA" id="ARBA00006024"/>
    </source>
</evidence>
<feature type="transmembrane region" description="Helical" evidence="11">
    <location>
        <begin position="129"/>
        <end position="151"/>
    </location>
</feature>
<evidence type="ECO:0000256" key="5">
    <source>
        <dbReference type="ARBA" id="ARBA00022723"/>
    </source>
</evidence>
<dbReference type="Gene3D" id="2.70.150.10">
    <property type="entry name" value="Calcium-transporting ATPase, cytoplasmic transduction domain A"/>
    <property type="match status" value="1"/>
</dbReference>
<dbReference type="PROSITE" id="PS00154">
    <property type="entry name" value="ATPASE_E1_E2"/>
    <property type="match status" value="1"/>
</dbReference>
<dbReference type="InterPro" id="IPR023299">
    <property type="entry name" value="ATPase_P-typ_cyto_dom_N"/>
</dbReference>
<dbReference type="InterPro" id="IPR023298">
    <property type="entry name" value="ATPase_P-typ_TM_dom_sf"/>
</dbReference>
<dbReference type="InterPro" id="IPR051014">
    <property type="entry name" value="Cation_Transport_ATPase_IB"/>
</dbReference>
<dbReference type="InterPro" id="IPR044492">
    <property type="entry name" value="P_typ_ATPase_HD_dom"/>
</dbReference>
<dbReference type="Gene3D" id="3.40.1110.10">
    <property type="entry name" value="Calcium-transporting ATPase, cytoplasmic domain N"/>
    <property type="match status" value="1"/>
</dbReference>
<protein>
    <recommendedName>
        <fullName evidence="9">P-type Zn(2+) transporter</fullName>
        <ecNumber evidence="9">7.2.2.12</ecNumber>
    </recommendedName>
</protein>
<dbReference type="SFLD" id="SFLDG00002">
    <property type="entry name" value="C1.7:_P-type_atpase_like"/>
    <property type="match status" value="1"/>
</dbReference>
<dbReference type="SFLD" id="SFLDS00003">
    <property type="entry name" value="Haloacid_Dehalogenase"/>
    <property type="match status" value="1"/>
</dbReference>
<dbReference type="SUPFAM" id="SSF81653">
    <property type="entry name" value="Calcium ATPase, transduction domain A"/>
    <property type="match status" value="1"/>
</dbReference>
<evidence type="ECO:0000256" key="9">
    <source>
        <dbReference type="ARBA" id="ARBA00039097"/>
    </source>
</evidence>
<dbReference type="EC" id="7.2.2.12" evidence="9"/>
<evidence type="ECO:0000256" key="11">
    <source>
        <dbReference type="RuleBase" id="RU362081"/>
    </source>
</evidence>
<dbReference type="InterPro" id="IPR001757">
    <property type="entry name" value="P_typ_ATPase"/>
</dbReference>
<accession>A0A4Q0XUF8</accession>
<comment type="similarity">
    <text evidence="3 11">Belongs to the cation transport ATPase (P-type) (TC 3.A.3) family. Type IB subfamily.</text>
</comment>
<sequence>MNRQIYVKSIANNRVRLKSELFCTQHNLELLEKEFQDIFTSFRTNLSCKSIIFTYSLNTTLENILNKMERLFHITLSVPASNVLCENKSCSSCSLKKHDAVSWKRKLIEFGLLTGYALYIFIGESFLGVSIAATPLSLVALVSLVAAIPLLKESWQEMKHKQFTLHTFMSGTLLLAIFLGEATAAFEIIYILRGGMLLEEYIANRSREEIQNLVELDIQKVYVLIDEVEVEIDMHTLKEGDIVVSRSGEKIPVDGIIIQGNAEIDEAIINGRSEPTFKQENEEVFAGTVCERGRIYIEVSALGNETYISRTMREVEYSLMQKSPSELEADRLANRLLKLGTLLTVGTFFITGSFTAAFSTMIVMSCPCATVLAASTAVSGGIANAAKQGILIKGGDALENVSKSEVFCFDKTGTLTTGRPVITDIVSFNGSDENRVLEYAAMAEYRNSHPIAKAIVAQAKDKGMTFEHTLESEIIPGFGVKSTYNSERILVGNKALLHRFKVATKEYSKTVSELLGSGKTVVYVVKGETILGLLALTHEVRKGTKEMIQHLRDKGVKHIVLLTGDEVQVANSFAFDFGFDEVFANQTPQGKAEAIMQLKKEYDKVVMVGDGVNDTFAMSKADVAISFAAGGSEAAIAVSDIAVTHSHPEDVVNLYDISKRSLNVVNQNYYIGTGTNLIGVGLSAVGKLTPVGAGLIHIGHTLGIMLNSSRLAIDTNS</sequence>
<dbReference type="RefSeq" id="WP_128994701.1">
    <property type="nucleotide sequence ID" value="NZ_PDKN01000001.1"/>
</dbReference>
<evidence type="ECO:0000313" key="13">
    <source>
        <dbReference type="EMBL" id="RXJ60565.1"/>
    </source>
</evidence>
<evidence type="ECO:0000259" key="12">
    <source>
        <dbReference type="Pfam" id="PF00122"/>
    </source>
</evidence>
<dbReference type="GO" id="GO:0016463">
    <property type="term" value="F:P-type zinc transporter activity"/>
    <property type="evidence" value="ECO:0007669"/>
    <property type="project" value="UniProtKB-EC"/>
</dbReference>
<organism evidence="13 14">
    <name type="scientific">Candidatus Marinarcus aquaticus</name>
    <dbReference type="NCBI Taxonomy" id="2044504"/>
    <lineage>
        <taxon>Bacteria</taxon>
        <taxon>Pseudomonadati</taxon>
        <taxon>Campylobacterota</taxon>
        <taxon>Epsilonproteobacteria</taxon>
        <taxon>Campylobacterales</taxon>
        <taxon>Arcobacteraceae</taxon>
        <taxon>Candidatus Marinarcus</taxon>
    </lineage>
</organism>
<keyword evidence="5 11" id="KW-0479">Metal-binding</keyword>
<comment type="subcellular location">
    <subcellularLocation>
        <location evidence="1">Cell envelope</location>
    </subcellularLocation>
    <subcellularLocation>
        <location evidence="11">Cell membrane</location>
    </subcellularLocation>
    <subcellularLocation>
        <location evidence="2">Membrane</location>
    </subcellularLocation>
</comment>
<keyword evidence="11" id="KW-0547">Nucleotide-binding</keyword>
<evidence type="ECO:0000256" key="4">
    <source>
        <dbReference type="ARBA" id="ARBA00022692"/>
    </source>
</evidence>
<keyword evidence="11" id="KW-1003">Cell membrane</keyword>
<proteinExistence type="inferred from homology"/>
<keyword evidence="7 11" id="KW-1133">Transmembrane helix</keyword>
<dbReference type="NCBIfam" id="TIGR01525">
    <property type="entry name" value="ATPase-IB_hvy"/>
    <property type="match status" value="1"/>
</dbReference>
<gene>
    <name evidence="13" type="ORF">CRV04_00695</name>
</gene>
<dbReference type="PANTHER" id="PTHR48085:SF5">
    <property type="entry name" value="CADMIUM_ZINC-TRANSPORTING ATPASE HMA4-RELATED"/>
    <property type="match status" value="1"/>
</dbReference>
<evidence type="ECO:0000256" key="10">
    <source>
        <dbReference type="ARBA" id="ARBA00047308"/>
    </source>
</evidence>
<dbReference type="SUPFAM" id="SSF81665">
    <property type="entry name" value="Calcium ATPase, transmembrane domain M"/>
    <property type="match status" value="1"/>
</dbReference>
<dbReference type="GO" id="GO:0005886">
    <property type="term" value="C:plasma membrane"/>
    <property type="evidence" value="ECO:0007669"/>
    <property type="project" value="UniProtKB-SubCell"/>
</dbReference>
<keyword evidence="14" id="KW-1185">Reference proteome</keyword>
<dbReference type="InterPro" id="IPR018303">
    <property type="entry name" value="ATPase_P-typ_P_site"/>
</dbReference>
<evidence type="ECO:0000256" key="8">
    <source>
        <dbReference type="ARBA" id="ARBA00023136"/>
    </source>
</evidence>
<dbReference type="GO" id="GO:0016887">
    <property type="term" value="F:ATP hydrolysis activity"/>
    <property type="evidence" value="ECO:0007669"/>
    <property type="project" value="InterPro"/>
</dbReference>
<dbReference type="InterPro" id="IPR059000">
    <property type="entry name" value="ATPase_P-type_domA"/>
</dbReference>
<name>A0A4Q0XUF8_9BACT</name>
<dbReference type="OrthoDB" id="2490525at2"/>
<evidence type="ECO:0000256" key="6">
    <source>
        <dbReference type="ARBA" id="ARBA00022967"/>
    </source>
</evidence>
<keyword evidence="8 11" id="KW-0472">Membrane</keyword>
<keyword evidence="11" id="KW-0067">ATP-binding</keyword>
<keyword evidence="4 11" id="KW-0812">Transmembrane</keyword>
<dbReference type="GO" id="GO:0005524">
    <property type="term" value="F:ATP binding"/>
    <property type="evidence" value="ECO:0007669"/>
    <property type="project" value="UniProtKB-UniRule"/>
</dbReference>
<dbReference type="Pfam" id="PF00702">
    <property type="entry name" value="Hydrolase"/>
    <property type="match status" value="1"/>
</dbReference>
<evidence type="ECO:0000313" key="14">
    <source>
        <dbReference type="Proteomes" id="UP000290657"/>
    </source>
</evidence>
<dbReference type="InterPro" id="IPR023214">
    <property type="entry name" value="HAD_sf"/>
</dbReference>
<dbReference type="InterPro" id="IPR008250">
    <property type="entry name" value="ATPase_P-typ_transduc_dom_A_sf"/>
</dbReference>
<dbReference type="Pfam" id="PF00122">
    <property type="entry name" value="E1-E2_ATPase"/>
    <property type="match status" value="1"/>
</dbReference>
<dbReference type="GO" id="GO:0030313">
    <property type="term" value="C:cell envelope"/>
    <property type="evidence" value="ECO:0007669"/>
    <property type="project" value="UniProtKB-SubCell"/>
</dbReference>
<dbReference type="GO" id="GO:0046872">
    <property type="term" value="F:metal ion binding"/>
    <property type="evidence" value="ECO:0007669"/>
    <property type="project" value="UniProtKB-KW"/>
</dbReference>
<keyword evidence="6" id="KW-1278">Translocase</keyword>
<dbReference type="NCBIfam" id="TIGR01494">
    <property type="entry name" value="ATPase_P-type"/>
    <property type="match status" value="1"/>
</dbReference>
<evidence type="ECO:0000256" key="2">
    <source>
        <dbReference type="ARBA" id="ARBA00004370"/>
    </source>
</evidence>
<dbReference type="Proteomes" id="UP000290657">
    <property type="component" value="Unassembled WGS sequence"/>
</dbReference>
<dbReference type="PRINTS" id="PR00119">
    <property type="entry name" value="CATATPASE"/>
</dbReference>
<comment type="caution">
    <text evidence="13">The sequence shown here is derived from an EMBL/GenBank/DDBJ whole genome shotgun (WGS) entry which is preliminary data.</text>
</comment>
<reference evidence="13 14" key="1">
    <citation type="submission" date="2017-10" db="EMBL/GenBank/DDBJ databases">
        <title>Genomics of the genus Arcobacter.</title>
        <authorList>
            <person name="Perez-Cataluna A."/>
            <person name="Figueras M.J."/>
        </authorList>
    </citation>
    <scope>NUCLEOTIDE SEQUENCE [LARGE SCALE GENOMIC DNA]</scope>
    <source>
        <strain evidence="13 14">CECT 8987</strain>
    </source>
</reference>
<evidence type="ECO:0000256" key="1">
    <source>
        <dbReference type="ARBA" id="ARBA00004196"/>
    </source>
</evidence>
<feature type="domain" description="P-type ATPase A" evidence="12">
    <location>
        <begin position="218"/>
        <end position="316"/>
    </location>
</feature>
<dbReference type="EMBL" id="PDKN01000001">
    <property type="protein sequence ID" value="RXJ60565.1"/>
    <property type="molecule type" value="Genomic_DNA"/>
</dbReference>
<dbReference type="Gene3D" id="3.40.50.1000">
    <property type="entry name" value="HAD superfamily/HAD-like"/>
    <property type="match status" value="1"/>
</dbReference>
<dbReference type="InterPro" id="IPR027256">
    <property type="entry name" value="P-typ_ATPase_IB"/>
</dbReference>
<dbReference type="InterPro" id="IPR036412">
    <property type="entry name" value="HAD-like_sf"/>
</dbReference>
<dbReference type="PANTHER" id="PTHR48085">
    <property type="entry name" value="CADMIUM/ZINC-TRANSPORTING ATPASE HMA2-RELATED"/>
    <property type="match status" value="1"/>
</dbReference>
<dbReference type="SUPFAM" id="SSF56784">
    <property type="entry name" value="HAD-like"/>
    <property type="match status" value="1"/>
</dbReference>
<feature type="transmembrane region" description="Helical" evidence="11">
    <location>
        <begin position="172"/>
        <end position="192"/>
    </location>
</feature>
<dbReference type="AlphaFoldDB" id="A0A4Q0XUF8"/>
<dbReference type="SFLD" id="SFLDF00027">
    <property type="entry name" value="p-type_atpase"/>
    <property type="match status" value="1"/>
</dbReference>
<comment type="caution">
    <text evidence="11">Lacks conserved residue(s) required for the propagation of feature annotation.</text>
</comment>
<evidence type="ECO:0000256" key="7">
    <source>
        <dbReference type="ARBA" id="ARBA00022989"/>
    </source>
</evidence>
<comment type="catalytic activity">
    <reaction evidence="10">
        <text>Zn(2+)(in) + ATP + H2O = Zn(2+)(out) + ADP + phosphate + H(+)</text>
        <dbReference type="Rhea" id="RHEA:20621"/>
        <dbReference type="ChEBI" id="CHEBI:15377"/>
        <dbReference type="ChEBI" id="CHEBI:15378"/>
        <dbReference type="ChEBI" id="CHEBI:29105"/>
        <dbReference type="ChEBI" id="CHEBI:30616"/>
        <dbReference type="ChEBI" id="CHEBI:43474"/>
        <dbReference type="ChEBI" id="CHEBI:456216"/>
        <dbReference type="EC" id="7.2.2.12"/>
    </reaction>
</comment>